<keyword evidence="2" id="KW-0732">Signal</keyword>
<feature type="compositionally biased region" description="Low complexity" evidence="1">
    <location>
        <begin position="127"/>
        <end position="136"/>
    </location>
</feature>
<proteinExistence type="predicted"/>
<feature type="chain" id="PRO_5010699177" evidence="2">
    <location>
        <begin position="39"/>
        <end position="236"/>
    </location>
</feature>
<feature type="compositionally biased region" description="Basic and acidic residues" evidence="1">
    <location>
        <begin position="93"/>
        <end position="108"/>
    </location>
</feature>
<evidence type="ECO:0000256" key="1">
    <source>
        <dbReference type="SAM" id="MobiDB-lite"/>
    </source>
</evidence>
<sequence length="236" mass="23297">MTPHPGTPRANTSRLRCLLAALLLTVLTLAGGTATADAAVPALANAASTQAAGATPGAGGGPTTGTVSTTVRPPGTGSGPATGHAATTGTGSEARHAVGPDRHVEDRRWPHHRAHDRQDPDHAHSTAAGPGAGAVARAEHEHPRAAADPAQTPRAGSGRAYLLVHAPPPPHDVLAPAAPGSAVPRGGVRLSAADSFDVPGSRSAALPDVRGPPSRATGPTTGHASRTAADPASRPH</sequence>
<dbReference type="RefSeq" id="WP_030726173.1">
    <property type="nucleotide sequence ID" value="NZ_CP020570.1"/>
</dbReference>
<feature type="region of interest" description="Disordered" evidence="1">
    <location>
        <begin position="51"/>
        <end position="236"/>
    </location>
</feature>
<dbReference type="AlphaFoldDB" id="A0A1V0UJC1"/>
<organism evidence="3 4">
    <name type="scientific">Streptomyces violaceoruber</name>
    <dbReference type="NCBI Taxonomy" id="1935"/>
    <lineage>
        <taxon>Bacteria</taxon>
        <taxon>Bacillati</taxon>
        <taxon>Actinomycetota</taxon>
        <taxon>Actinomycetes</taxon>
        <taxon>Kitasatosporales</taxon>
        <taxon>Streptomycetaceae</taxon>
        <taxon>Streptomyces</taxon>
        <taxon>Streptomyces violaceoruber group</taxon>
    </lineage>
</organism>
<dbReference type="KEGG" id="svu:B1H20_30555"/>
<reference evidence="3 4" key="1">
    <citation type="submission" date="2017-03" db="EMBL/GenBank/DDBJ databases">
        <title>Complete Genome Sequence of a natural compounds producer, Streptomyces violaceus S21.</title>
        <authorList>
            <person name="Zhong C."/>
            <person name="Zhao Z."/>
            <person name="Fu J."/>
            <person name="Zong G."/>
            <person name="Qin R."/>
            <person name="Cao G."/>
        </authorList>
    </citation>
    <scope>NUCLEOTIDE SEQUENCE [LARGE SCALE GENOMIC DNA]</scope>
    <source>
        <strain evidence="3 4">S21</strain>
    </source>
</reference>
<feature type="compositionally biased region" description="Low complexity" evidence="1">
    <location>
        <begin position="64"/>
        <end position="92"/>
    </location>
</feature>
<gene>
    <name evidence="3" type="ORF">B1H20_30555</name>
</gene>
<evidence type="ECO:0000313" key="4">
    <source>
        <dbReference type="Proteomes" id="UP000192445"/>
    </source>
</evidence>
<accession>A0A1V0UJC1</accession>
<protein>
    <submittedName>
        <fullName evidence="3">Uncharacterized protein</fullName>
    </submittedName>
</protein>
<evidence type="ECO:0000256" key="2">
    <source>
        <dbReference type="SAM" id="SignalP"/>
    </source>
</evidence>
<evidence type="ECO:0000313" key="3">
    <source>
        <dbReference type="EMBL" id="ARF65271.1"/>
    </source>
</evidence>
<name>A0A1V0UJC1_STRVN</name>
<feature type="signal peptide" evidence="2">
    <location>
        <begin position="1"/>
        <end position="38"/>
    </location>
</feature>
<dbReference type="Proteomes" id="UP000192445">
    <property type="component" value="Chromosome"/>
</dbReference>
<dbReference type="EMBL" id="CP020570">
    <property type="protein sequence ID" value="ARF65271.1"/>
    <property type="molecule type" value="Genomic_DNA"/>
</dbReference>
<dbReference type="STRING" id="1935.B1H20_30555"/>